<dbReference type="PROSITE" id="PS50043">
    <property type="entry name" value="HTH_LUXR_2"/>
    <property type="match status" value="1"/>
</dbReference>
<keyword evidence="1" id="KW-0547">Nucleotide-binding</keyword>
<dbReference type="PROSITE" id="PS00622">
    <property type="entry name" value="HTH_LUXR_1"/>
    <property type="match status" value="1"/>
</dbReference>
<dbReference type="CDD" id="cd06170">
    <property type="entry name" value="LuxR_C_like"/>
    <property type="match status" value="1"/>
</dbReference>
<proteinExistence type="predicted"/>
<dbReference type="Gene3D" id="1.10.10.10">
    <property type="entry name" value="Winged helix-like DNA-binding domain superfamily/Winged helix DNA-binding domain"/>
    <property type="match status" value="1"/>
</dbReference>
<protein>
    <submittedName>
        <fullName evidence="4">LuxR family transcriptional regulator</fullName>
    </submittedName>
</protein>
<dbReference type="EMBL" id="BAAAYK010000038">
    <property type="protein sequence ID" value="GAA3366131.1"/>
    <property type="molecule type" value="Genomic_DNA"/>
</dbReference>
<dbReference type="SUPFAM" id="SSF52540">
    <property type="entry name" value="P-loop containing nucleoside triphosphate hydrolases"/>
    <property type="match status" value="1"/>
</dbReference>
<feature type="domain" description="HTH luxR-type" evidence="3">
    <location>
        <begin position="806"/>
        <end position="868"/>
    </location>
</feature>
<evidence type="ECO:0000256" key="1">
    <source>
        <dbReference type="ARBA" id="ARBA00022741"/>
    </source>
</evidence>
<accession>A0ABP6S293</accession>
<reference evidence="5" key="1">
    <citation type="journal article" date="2019" name="Int. J. Syst. Evol. Microbiol.">
        <title>The Global Catalogue of Microorganisms (GCM) 10K type strain sequencing project: providing services to taxonomists for standard genome sequencing and annotation.</title>
        <authorList>
            <consortium name="The Broad Institute Genomics Platform"/>
            <consortium name="The Broad Institute Genome Sequencing Center for Infectious Disease"/>
            <person name="Wu L."/>
            <person name="Ma J."/>
        </authorList>
    </citation>
    <scope>NUCLEOTIDE SEQUENCE [LARGE SCALE GENOMIC DNA]</scope>
    <source>
        <strain evidence="5">JCM 9687</strain>
    </source>
</reference>
<dbReference type="SUPFAM" id="SSF48452">
    <property type="entry name" value="TPR-like"/>
    <property type="match status" value="1"/>
</dbReference>
<dbReference type="PANTHER" id="PTHR16305">
    <property type="entry name" value="TESTICULAR SOLUBLE ADENYLYL CYCLASE"/>
    <property type="match status" value="1"/>
</dbReference>
<dbReference type="InterPro" id="IPR036388">
    <property type="entry name" value="WH-like_DNA-bd_sf"/>
</dbReference>
<dbReference type="PANTHER" id="PTHR16305:SF35">
    <property type="entry name" value="TRANSCRIPTIONAL ACTIVATOR DOMAIN"/>
    <property type="match status" value="1"/>
</dbReference>
<keyword evidence="2" id="KW-0067">ATP-binding</keyword>
<keyword evidence="5" id="KW-1185">Reference proteome</keyword>
<gene>
    <name evidence="4" type="ORF">GCM10020366_68780</name>
</gene>
<sequence length="868" mass="92883">MQEIIGRERELAQLRRTAHGAGHVLVVTGDPGMGKTTLLDAVAGPGTLRIAGSESEANLAFAGLHRLLAPLLRRAPDRPETARLRCAFGMDRGDGEPDVLRLGLAALELLAEHGGPLVVDDAHWLDRASLDLLAFLARRIGTEPLSLLIGAREDEPLPGMDGLPTLHLEPLGELDANRVLNALPQPPAGARRMRVLAEAGGNPLALVELAAVPQETGPGPLATTERLEKIFAARAQELPERTRELLLELAAADTPDPVHAPGDGWAPAERVGLVRWDGTRFRFRHPLVRSALYHSAPFEQRRRAHLVLADATRAEPDRHAWHLAAAAAGPDEDVAARLEDTAERARRRGGYAAAATALERAAELSPDRADQARRLVLAANSALFTARSGWVEDLAARVVDRTDDPGLLAVAALRAGQALTVSHRHAAAFAQLTRTATDLAHRDPATALDALGTAAVVAYYWAEPGRGDEVIAALPEIDGPHDPVTEAWVRAVADPIGSREDVLPRLPALADADSGPGRAIAVATIAWLLDEAPIALRLFEQAFDRWRVRGPLPEGLGCAHGWALFEAGHWTQARAIAADSVHNGARAELPHVIAGSRTMDAAVLALRGDTARARELAAEALSTVDPSVSRMVAVRARYVLGLVAAADGDHATAYAQLRRAFTADGGFEHYHQSIAALPDLAAAANRLGSGHDAEHVVDSAERRLGGGASPRQRALLQHARAQLATDPEPHYAAALADPRTGRWPFERARALLDQAAWLRRARRISEARAPLAEALDTFRRLGAEPWTARAEAELRASGGAEPAAPAPDVLAGLSPQQQQIIRLAARGLTNREIGDRLYLSPRTVGSHLYRSFPKLGVSTRTQLRDLLG</sequence>
<dbReference type="PRINTS" id="PR00038">
    <property type="entry name" value="HTHLUXR"/>
</dbReference>
<dbReference type="Proteomes" id="UP001500483">
    <property type="component" value="Unassembled WGS sequence"/>
</dbReference>
<dbReference type="InterPro" id="IPR016032">
    <property type="entry name" value="Sig_transdc_resp-reg_C-effctor"/>
</dbReference>
<evidence type="ECO:0000313" key="5">
    <source>
        <dbReference type="Proteomes" id="UP001500483"/>
    </source>
</evidence>
<evidence type="ECO:0000259" key="3">
    <source>
        <dbReference type="PROSITE" id="PS50043"/>
    </source>
</evidence>
<dbReference type="SMART" id="SM00421">
    <property type="entry name" value="HTH_LUXR"/>
    <property type="match status" value="1"/>
</dbReference>
<organism evidence="4 5">
    <name type="scientific">Saccharopolyspora gregorii</name>
    <dbReference type="NCBI Taxonomy" id="33914"/>
    <lineage>
        <taxon>Bacteria</taxon>
        <taxon>Bacillati</taxon>
        <taxon>Actinomycetota</taxon>
        <taxon>Actinomycetes</taxon>
        <taxon>Pseudonocardiales</taxon>
        <taxon>Pseudonocardiaceae</taxon>
        <taxon>Saccharopolyspora</taxon>
    </lineage>
</organism>
<dbReference type="Pfam" id="PF00196">
    <property type="entry name" value="GerE"/>
    <property type="match status" value="1"/>
</dbReference>
<evidence type="ECO:0000256" key="2">
    <source>
        <dbReference type="ARBA" id="ARBA00022840"/>
    </source>
</evidence>
<dbReference type="InterPro" id="IPR027417">
    <property type="entry name" value="P-loop_NTPase"/>
</dbReference>
<dbReference type="InterPro" id="IPR041664">
    <property type="entry name" value="AAA_16"/>
</dbReference>
<dbReference type="InterPro" id="IPR000792">
    <property type="entry name" value="Tscrpt_reg_LuxR_C"/>
</dbReference>
<dbReference type="SUPFAM" id="SSF46894">
    <property type="entry name" value="C-terminal effector domain of the bipartite response regulators"/>
    <property type="match status" value="1"/>
</dbReference>
<comment type="caution">
    <text evidence="4">The sequence shown here is derived from an EMBL/GenBank/DDBJ whole genome shotgun (WGS) entry which is preliminary data.</text>
</comment>
<dbReference type="RefSeq" id="WP_344931315.1">
    <property type="nucleotide sequence ID" value="NZ_BAAAYK010000038.1"/>
</dbReference>
<dbReference type="InterPro" id="IPR011990">
    <property type="entry name" value="TPR-like_helical_dom_sf"/>
</dbReference>
<name>A0ABP6S293_9PSEU</name>
<evidence type="ECO:0000313" key="4">
    <source>
        <dbReference type="EMBL" id="GAA3366131.1"/>
    </source>
</evidence>
<dbReference type="Pfam" id="PF13191">
    <property type="entry name" value="AAA_16"/>
    <property type="match status" value="1"/>
</dbReference>